<protein>
    <submittedName>
        <fullName evidence="2">Uncharacterized protein</fullName>
    </submittedName>
</protein>
<gene>
    <name evidence="2" type="ORF">Anas_06508</name>
</gene>
<feature type="non-terminal residue" evidence="2">
    <location>
        <position position="1"/>
    </location>
</feature>
<accession>A0A5N5TCD3</accession>
<evidence type="ECO:0000313" key="3">
    <source>
        <dbReference type="Proteomes" id="UP000326759"/>
    </source>
</evidence>
<dbReference type="PANTHER" id="PTHR43730">
    <property type="entry name" value="BETA-MANNOSIDASE"/>
    <property type="match status" value="1"/>
</dbReference>
<comment type="caution">
    <text evidence="2">The sequence shown here is derived from an EMBL/GenBank/DDBJ whole genome shotgun (WGS) entry which is preliminary data.</text>
</comment>
<keyword evidence="1" id="KW-0326">Glycosidase</keyword>
<dbReference type="InterPro" id="IPR017853">
    <property type="entry name" value="GH"/>
</dbReference>
<sequence>SHYYDYTSNGWSWDHYPTTRFASEYGFQSFPSYQTLLPVFSEEDMQIDSDMMEHRQHHPNGQAELDLQLSMHFDYDQNNVTFSYYLYLTQLRVTIVNDSPEDLSFNEEQPKKIEINLRKFSGENSSNLFSFELTSSVPSQSAFEAVSVDLINDLQFESICSPGSQSGDPYQN</sequence>
<organism evidence="2 3">
    <name type="scientific">Armadillidium nasatum</name>
    <dbReference type="NCBI Taxonomy" id="96803"/>
    <lineage>
        <taxon>Eukaryota</taxon>
        <taxon>Metazoa</taxon>
        <taxon>Ecdysozoa</taxon>
        <taxon>Arthropoda</taxon>
        <taxon>Crustacea</taxon>
        <taxon>Multicrustacea</taxon>
        <taxon>Malacostraca</taxon>
        <taxon>Eumalacostraca</taxon>
        <taxon>Peracarida</taxon>
        <taxon>Isopoda</taxon>
        <taxon>Oniscidea</taxon>
        <taxon>Crinocheta</taxon>
        <taxon>Armadillidiidae</taxon>
        <taxon>Armadillidium</taxon>
    </lineage>
</organism>
<dbReference type="GO" id="GO:0006516">
    <property type="term" value="P:glycoprotein catabolic process"/>
    <property type="evidence" value="ECO:0007669"/>
    <property type="project" value="TreeGrafter"/>
</dbReference>
<dbReference type="Gene3D" id="3.20.20.80">
    <property type="entry name" value="Glycosidases"/>
    <property type="match status" value="1"/>
</dbReference>
<dbReference type="GO" id="GO:0004567">
    <property type="term" value="F:beta-mannosidase activity"/>
    <property type="evidence" value="ECO:0007669"/>
    <property type="project" value="TreeGrafter"/>
</dbReference>
<dbReference type="Proteomes" id="UP000326759">
    <property type="component" value="Unassembled WGS sequence"/>
</dbReference>
<dbReference type="EMBL" id="SEYY01003432">
    <property type="protein sequence ID" value="KAB7504296.1"/>
    <property type="molecule type" value="Genomic_DNA"/>
</dbReference>
<dbReference type="OrthoDB" id="2866996at2759"/>
<reference evidence="2 3" key="1">
    <citation type="journal article" date="2019" name="PLoS Biol.">
        <title>Sex chromosomes control vertical transmission of feminizing Wolbachia symbionts in an isopod.</title>
        <authorList>
            <person name="Becking T."/>
            <person name="Chebbi M.A."/>
            <person name="Giraud I."/>
            <person name="Moumen B."/>
            <person name="Laverre T."/>
            <person name="Caubet Y."/>
            <person name="Peccoud J."/>
            <person name="Gilbert C."/>
            <person name="Cordaux R."/>
        </authorList>
    </citation>
    <scope>NUCLEOTIDE SEQUENCE [LARGE SCALE GENOMIC DNA]</scope>
    <source>
        <strain evidence="2">ANa2</strain>
        <tissue evidence="2">Whole body excluding digestive tract and cuticle</tissue>
    </source>
</reference>
<dbReference type="InterPro" id="IPR050887">
    <property type="entry name" value="Beta-mannosidase_GH2"/>
</dbReference>
<proteinExistence type="predicted"/>
<dbReference type="SUPFAM" id="SSF51445">
    <property type="entry name" value="(Trans)glycosidases"/>
    <property type="match status" value="1"/>
</dbReference>
<keyword evidence="3" id="KW-1185">Reference proteome</keyword>
<dbReference type="AlphaFoldDB" id="A0A5N5TCD3"/>
<name>A0A5N5TCD3_9CRUS</name>
<keyword evidence="1" id="KW-0378">Hydrolase</keyword>
<evidence type="ECO:0000313" key="2">
    <source>
        <dbReference type="EMBL" id="KAB7504296.1"/>
    </source>
</evidence>
<dbReference type="PANTHER" id="PTHR43730:SF1">
    <property type="entry name" value="BETA-MANNOSIDASE"/>
    <property type="match status" value="1"/>
</dbReference>
<evidence type="ECO:0000256" key="1">
    <source>
        <dbReference type="ARBA" id="ARBA00023295"/>
    </source>
</evidence>